<dbReference type="InterPro" id="IPR036282">
    <property type="entry name" value="Glutathione-S-Trfase_C_sf"/>
</dbReference>
<dbReference type="PROSITE" id="PS50405">
    <property type="entry name" value="GST_CTER"/>
    <property type="match status" value="1"/>
</dbReference>
<dbReference type="Gene3D" id="3.40.30.10">
    <property type="entry name" value="Glutaredoxin"/>
    <property type="match status" value="1"/>
</dbReference>
<dbReference type="SFLD" id="SFLDG00358">
    <property type="entry name" value="Main_(cytGST)"/>
    <property type="match status" value="1"/>
</dbReference>
<dbReference type="InterPro" id="IPR004045">
    <property type="entry name" value="Glutathione_S-Trfase_N"/>
</dbReference>
<feature type="domain" description="GST C-terminal" evidence="3">
    <location>
        <begin position="97"/>
        <end position="222"/>
    </location>
</feature>
<evidence type="ECO:0000313" key="4">
    <source>
        <dbReference type="EMBL" id="MDR6512632.1"/>
    </source>
</evidence>
<proteinExistence type="inferred from homology"/>
<dbReference type="Proteomes" id="UP001184150">
    <property type="component" value="Unassembled WGS sequence"/>
</dbReference>
<dbReference type="CDD" id="cd03046">
    <property type="entry name" value="GST_N_GTT1_like"/>
    <property type="match status" value="1"/>
</dbReference>
<dbReference type="InterPro" id="IPR010987">
    <property type="entry name" value="Glutathione-S-Trfase_C-like"/>
</dbReference>
<reference evidence="4 5" key="1">
    <citation type="submission" date="2023-07" db="EMBL/GenBank/DDBJ databases">
        <title>Sorghum-associated microbial communities from plants grown in Nebraska, USA.</title>
        <authorList>
            <person name="Schachtman D."/>
        </authorList>
    </citation>
    <scope>NUCLEOTIDE SEQUENCE [LARGE SCALE GENOMIC DNA]</scope>
    <source>
        <strain evidence="4 5">DS1027</strain>
    </source>
</reference>
<dbReference type="PANTHER" id="PTHR44051">
    <property type="entry name" value="GLUTATHIONE S-TRANSFERASE-RELATED"/>
    <property type="match status" value="1"/>
</dbReference>
<gene>
    <name evidence="4" type="ORF">J2792_003517</name>
</gene>
<dbReference type="Pfam" id="PF00043">
    <property type="entry name" value="GST_C"/>
    <property type="match status" value="1"/>
</dbReference>
<dbReference type="PANTHER" id="PTHR44051:SF8">
    <property type="entry name" value="GLUTATHIONE S-TRANSFERASE GSTA"/>
    <property type="match status" value="1"/>
</dbReference>
<comment type="caution">
    <text evidence="4">The sequence shown here is derived from an EMBL/GenBank/DDBJ whole genome shotgun (WGS) entry which is preliminary data.</text>
</comment>
<dbReference type="CDD" id="cd03207">
    <property type="entry name" value="GST_C_8"/>
    <property type="match status" value="1"/>
</dbReference>
<dbReference type="PROSITE" id="PS50404">
    <property type="entry name" value="GST_NTER"/>
    <property type="match status" value="1"/>
</dbReference>
<dbReference type="SUPFAM" id="SSF47616">
    <property type="entry name" value="GST C-terminal domain-like"/>
    <property type="match status" value="1"/>
</dbReference>
<dbReference type="SFLD" id="SFLDS00019">
    <property type="entry name" value="Glutathione_Transferase_(cytos"/>
    <property type="match status" value="1"/>
</dbReference>
<protein>
    <submittedName>
        <fullName evidence="4">Glutathione S-transferase</fullName>
        <ecNumber evidence="4">2.5.1.18</ecNumber>
    </submittedName>
</protein>
<evidence type="ECO:0000259" key="2">
    <source>
        <dbReference type="PROSITE" id="PS50404"/>
    </source>
</evidence>
<evidence type="ECO:0000256" key="1">
    <source>
        <dbReference type="RuleBase" id="RU003494"/>
    </source>
</evidence>
<sequence length="222" mass="24698">MPIDPQAAIEITAYDWVPEMARGRVKDLRVRWALEEIGLPYRVRLVGGAGTEKSAEHLAEQPFGQVPVYRENGLTLFESGAILIHIGEKDERLLPRDPAGRARAIGWAFAALNSIEPFLGTLTILRFFADGKPWQDEAKAAVRPLAVMRLAQLAREIGDRDWLEDRFTIGDLLMIDVLRNVPEPGLVAAHPNLAAYVERGRARPAFQAALAAQMAVFQQARR</sequence>
<accession>A0ABU1MS06</accession>
<dbReference type="Pfam" id="PF02798">
    <property type="entry name" value="GST_N"/>
    <property type="match status" value="1"/>
</dbReference>
<dbReference type="RefSeq" id="WP_062787727.1">
    <property type="nucleotide sequence ID" value="NZ_CP140000.1"/>
</dbReference>
<evidence type="ECO:0000259" key="3">
    <source>
        <dbReference type="PROSITE" id="PS50405"/>
    </source>
</evidence>
<organism evidence="4 5">
    <name type="scientific">Novosphingobium capsulatum</name>
    <dbReference type="NCBI Taxonomy" id="13688"/>
    <lineage>
        <taxon>Bacteria</taxon>
        <taxon>Pseudomonadati</taxon>
        <taxon>Pseudomonadota</taxon>
        <taxon>Alphaproteobacteria</taxon>
        <taxon>Sphingomonadales</taxon>
        <taxon>Sphingomonadaceae</taxon>
        <taxon>Novosphingobium</taxon>
    </lineage>
</organism>
<comment type="similarity">
    <text evidence="1">Belongs to the GST superfamily.</text>
</comment>
<dbReference type="SUPFAM" id="SSF52833">
    <property type="entry name" value="Thioredoxin-like"/>
    <property type="match status" value="1"/>
</dbReference>
<keyword evidence="4" id="KW-0808">Transferase</keyword>
<dbReference type="Gene3D" id="1.20.1050.10">
    <property type="match status" value="1"/>
</dbReference>
<feature type="domain" description="GST N-terminal" evidence="2">
    <location>
        <begin position="14"/>
        <end position="94"/>
    </location>
</feature>
<evidence type="ECO:0000313" key="5">
    <source>
        <dbReference type="Proteomes" id="UP001184150"/>
    </source>
</evidence>
<dbReference type="EC" id="2.5.1.18" evidence="4"/>
<dbReference type="InterPro" id="IPR040079">
    <property type="entry name" value="Glutathione_S-Trfase"/>
</dbReference>
<keyword evidence="5" id="KW-1185">Reference proteome</keyword>
<name>A0ABU1MS06_9SPHN</name>
<dbReference type="InterPro" id="IPR004046">
    <property type="entry name" value="GST_C"/>
</dbReference>
<dbReference type="EMBL" id="JAVDRD010000011">
    <property type="protein sequence ID" value="MDR6512632.1"/>
    <property type="molecule type" value="Genomic_DNA"/>
</dbReference>
<dbReference type="InterPro" id="IPR036249">
    <property type="entry name" value="Thioredoxin-like_sf"/>
</dbReference>
<dbReference type="GO" id="GO:0004364">
    <property type="term" value="F:glutathione transferase activity"/>
    <property type="evidence" value="ECO:0007669"/>
    <property type="project" value="UniProtKB-EC"/>
</dbReference>